<sequence length="715" mass="79608">MSAPLAATQPANVNLLLVAIDELLGIQKIAEDAMLSASESEREFTADERAALRRYEEGLQKTLDIIAPAGMEIKRDELVLNDLHSRTLFVYNWPNYAFPNWLSETVNFDAQFEIAHYIYPTTNKAIMKMLRKKVAEMRSSIRMLEQRGIVRDPALEAALQDAEELRDLLARGREKLFQFGMYITIYSEDIVKLKKLQTDLESILGGKLMLTKPAMFQMEHGWISTLPLCLDELDINRNMNTSPIATSFPFSSPDLTSDHGILYGINRHNDSLVIFDRFDLPNANATVFATSGAGKSFTVKLEILRSLMFGTDVFVIDPENEYVELSKTVGGTFIPLSLQSSNRINPFDLPKAVRGEEALTGETLRSAAITLHGLFKLMLGTLTPAEDGVLDKAILDTYALKGITLTTPDPAAITPPTLGDLVDVLKTTEGGEHMAQTLKKYTEGSFAGLFDQPTNVELNNTMIVFQIRDLEEQLRPIAMYVVLNFLWNRIRADFKKRFLVIDEAWNLMQHEDSARFLYGLIKRARKYWLGVTTITQDIEDFVNSPYGKPIITNASLQILLKQSATAVDNLQKLFYLTDGEKYLLLNSDVGQGLFFAGNKHVAIQVVASPKEQSIITTKPEEVAAMLTYRREEKDRQKKPLIPETIQPVMPTTEGTIDISQSAPAAETPQTEAKAPAEEQPAGTPTAPTSEPVMPPAEEKKPEPPPAQPPSSAPQA</sequence>
<dbReference type="InterPro" id="IPR043964">
    <property type="entry name" value="P-loop_TraG"/>
</dbReference>
<dbReference type="Proteomes" id="UP000069135">
    <property type="component" value="Chromosome"/>
</dbReference>
<dbReference type="EMBL" id="CP013065">
    <property type="protein sequence ID" value="ALM13305.1"/>
    <property type="molecule type" value="Genomic_DNA"/>
</dbReference>
<feature type="coiled-coil region" evidence="1">
    <location>
        <begin position="127"/>
        <end position="175"/>
    </location>
</feature>
<reference evidence="4 5" key="2">
    <citation type="journal article" date="2016" name="PeerJ">
        <title>Analysis of five complete genome sequences for members of the class Peribacteria in the recently recognized Peregrinibacteria bacterial phylum.</title>
        <authorList>
            <person name="Anantharaman K."/>
            <person name="Brown C.T."/>
            <person name="Burstein D."/>
            <person name="Castelle C.J."/>
            <person name="Probst A.J."/>
            <person name="Thomas B.C."/>
            <person name="Williams K.H."/>
            <person name="Banfield J.F."/>
        </authorList>
    </citation>
    <scope>NUCLEOTIDE SEQUENCE [LARGE SCALE GENOMIC DNA]</scope>
    <source>
        <strain evidence="4">RIFOXYD1_FULL_PER-ii_59_16</strain>
    </source>
</reference>
<accession>A0A0S1SI35</accession>
<dbReference type="NCBIfam" id="NF045971">
    <property type="entry name" value="conju_CD1110"/>
    <property type="match status" value="1"/>
</dbReference>
<feature type="domain" description="TraG P-loop" evidence="3">
    <location>
        <begin position="281"/>
        <end position="591"/>
    </location>
</feature>
<protein>
    <submittedName>
        <fullName evidence="4">Type IV secretory pathway VirB4 components-like protein</fullName>
    </submittedName>
</protein>
<evidence type="ECO:0000259" key="3">
    <source>
        <dbReference type="Pfam" id="PF19044"/>
    </source>
</evidence>
<dbReference type="InterPro" id="IPR027417">
    <property type="entry name" value="P-loop_NTPase"/>
</dbReference>
<dbReference type="Gene3D" id="3.40.50.300">
    <property type="entry name" value="P-loop containing nucleotide triphosphate hydrolases"/>
    <property type="match status" value="1"/>
</dbReference>
<dbReference type="STRING" id="1735162.PeribacterB2_0625"/>
<dbReference type="SUPFAM" id="SSF52540">
    <property type="entry name" value="P-loop containing nucleoside triphosphate hydrolases"/>
    <property type="match status" value="1"/>
</dbReference>
<dbReference type="InterPro" id="IPR051162">
    <property type="entry name" value="T4SS_component"/>
</dbReference>
<evidence type="ECO:0000256" key="1">
    <source>
        <dbReference type="SAM" id="Coils"/>
    </source>
</evidence>
<proteinExistence type="predicted"/>
<feature type="region of interest" description="Disordered" evidence="2">
    <location>
        <begin position="629"/>
        <end position="715"/>
    </location>
</feature>
<dbReference type="Gene3D" id="1.10.8.730">
    <property type="match status" value="1"/>
</dbReference>
<dbReference type="PANTHER" id="PTHR30121:SF6">
    <property type="entry name" value="SLR6007 PROTEIN"/>
    <property type="match status" value="1"/>
</dbReference>
<accession>A0A0S1SMF1</accession>
<feature type="compositionally biased region" description="Pro residues" evidence="2">
    <location>
        <begin position="703"/>
        <end position="715"/>
    </location>
</feature>
<reference evidence="5" key="1">
    <citation type="submission" date="2015-10" db="EMBL/GenBank/DDBJ databases">
        <title>Analysis of five complete genome sequences for members of the class Peribacteria in the recently recognized Peregrinibacteria bacterial phylum.</title>
        <authorList>
            <person name="Anantharaman K."/>
            <person name="Brown C.T."/>
            <person name="Burstein D."/>
            <person name="Castelle C.J."/>
            <person name="Probst A.J."/>
            <person name="Thomas B.C."/>
            <person name="Williams K.H."/>
            <person name="Banfield J.F."/>
        </authorList>
    </citation>
    <scope>NUCLEOTIDE SEQUENCE [LARGE SCALE GENOMIC DNA]</scope>
</reference>
<dbReference type="KEGG" id="prf:PeribacterA2_0625"/>
<accession>A0A0S1SWD2</accession>
<dbReference type="PANTHER" id="PTHR30121">
    <property type="entry name" value="UNCHARACTERIZED PROTEIN YJGR-RELATED"/>
    <property type="match status" value="1"/>
</dbReference>
<feature type="compositionally biased region" description="Polar residues" evidence="2">
    <location>
        <begin position="652"/>
        <end position="670"/>
    </location>
</feature>
<accession>A0A0S1SS48</accession>
<name>A0A0S1SI35_9BACT</name>
<organism evidence="4 5">
    <name type="scientific">Candidatus Peribacter riflensis</name>
    <dbReference type="NCBI Taxonomy" id="1735162"/>
    <lineage>
        <taxon>Bacteria</taxon>
        <taxon>Candidatus Peregrinibacteriota</taxon>
        <taxon>Candidatus Peribacteria</taxon>
        <taxon>Candidatus Peribacterales</taxon>
        <taxon>Candidatus Peribacteraceae</taxon>
        <taxon>Candidatus Peribacter</taxon>
    </lineage>
</organism>
<dbReference type="AlphaFoldDB" id="A0A0S1SI35"/>
<accession>A0A0S1SI70</accession>
<evidence type="ECO:0000313" key="5">
    <source>
        <dbReference type="Proteomes" id="UP000069135"/>
    </source>
</evidence>
<evidence type="ECO:0000256" key="2">
    <source>
        <dbReference type="SAM" id="MobiDB-lite"/>
    </source>
</evidence>
<dbReference type="PATRIC" id="fig|1735161.3.peg.610"/>
<dbReference type="Pfam" id="PF19044">
    <property type="entry name" value="P-loop_TraG"/>
    <property type="match status" value="1"/>
</dbReference>
<gene>
    <name evidence="4" type="ORF">PeribacterD1_0626</name>
</gene>
<evidence type="ECO:0000313" key="4">
    <source>
        <dbReference type="EMBL" id="ALM13305.1"/>
    </source>
</evidence>
<dbReference type="CDD" id="cd01127">
    <property type="entry name" value="TrwB_TraG_TraD_VirD4"/>
    <property type="match status" value="2"/>
</dbReference>
<keyword evidence="1" id="KW-0175">Coiled coil</keyword>